<dbReference type="RefSeq" id="WP_100768509.1">
    <property type="nucleotide sequence ID" value="NZ_NPEA01000005.1"/>
</dbReference>
<dbReference type="Proteomes" id="UP000231843">
    <property type="component" value="Unassembled WGS sequence"/>
</dbReference>
<evidence type="ECO:0000259" key="2">
    <source>
        <dbReference type="Pfam" id="PF02120"/>
    </source>
</evidence>
<evidence type="ECO:0000256" key="1">
    <source>
        <dbReference type="SAM" id="MobiDB-lite"/>
    </source>
</evidence>
<evidence type="ECO:0000313" key="4">
    <source>
        <dbReference type="Proteomes" id="UP000231843"/>
    </source>
</evidence>
<feature type="region of interest" description="Disordered" evidence="1">
    <location>
        <begin position="52"/>
        <end position="121"/>
    </location>
</feature>
<dbReference type="Gene3D" id="3.30.750.140">
    <property type="match status" value="1"/>
</dbReference>
<dbReference type="InterPro" id="IPR021136">
    <property type="entry name" value="Flagellar_hook_control-like_C"/>
</dbReference>
<keyword evidence="3" id="KW-0969">Cilium</keyword>
<feature type="compositionally biased region" description="Polar residues" evidence="1">
    <location>
        <begin position="324"/>
        <end position="338"/>
    </location>
</feature>
<keyword evidence="3" id="KW-0966">Cell projection</keyword>
<feature type="compositionally biased region" description="Acidic residues" evidence="1">
    <location>
        <begin position="111"/>
        <end position="121"/>
    </location>
</feature>
<dbReference type="AlphaFoldDB" id="A0A2M9ZYN1"/>
<feature type="compositionally biased region" description="Basic and acidic residues" evidence="1">
    <location>
        <begin position="95"/>
        <end position="110"/>
    </location>
</feature>
<dbReference type="OrthoDB" id="324665at2"/>
<reference evidence="3 4" key="1">
    <citation type="submission" date="2017-07" db="EMBL/GenBank/DDBJ databases">
        <title>Leptospira spp. isolated from tropical soils.</title>
        <authorList>
            <person name="Thibeaux R."/>
            <person name="Iraola G."/>
            <person name="Ferres I."/>
            <person name="Bierque E."/>
            <person name="Girault D."/>
            <person name="Soupe-Gilbert M.-E."/>
            <person name="Picardeau M."/>
            <person name="Goarant C."/>
        </authorList>
    </citation>
    <scope>NUCLEOTIDE SEQUENCE [LARGE SCALE GENOMIC DNA]</scope>
    <source>
        <strain evidence="3 4">ES4-C-A1</strain>
    </source>
</reference>
<dbReference type="CDD" id="cd17470">
    <property type="entry name" value="T3SS_Flik_C"/>
    <property type="match status" value="1"/>
</dbReference>
<feature type="compositionally biased region" description="Basic and acidic residues" evidence="1">
    <location>
        <begin position="195"/>
        <end position="264"/>
    </location>
</feature>
<comment type="caution">
    <text evidence="3">The sequence shown here is derived from an EMBL/GenBank/DDBJ whole genome shotgun (WGS) entry which is preliminary data.</text>
</comment>
<feature type="compositionally biased region" description="Basic and acidic residues" evidence="1">
    <location>
        <begin position="171"/>
        <end position="185"/>
    </location>
</feature>
<sequence length="493" mass="55493">MQIRTEGPGREEGYSLSAEPKVSNVSEKASAPSVSFMDLMKSIQLRSQKVLEEGQKSEIKEEKPSEMEESKEPELFVRSEEDEVEETDSEEEDNEKLVRLSEKKVQKAELEETDSELEAETDSEFLAEELDSPFITQMSVFLAGLEAKKEKEVSAAANQEESVSFKKIQKHVKEEAPKAEQKEEAGNVSVLKLSQSEEKRSIKESKKTPEKESLDEGLKSLEEARKFSKPANEEKILTVLKDSHKENFIPESENWKITREKKQETLSMVSKNQAAKAAQVEEASKSDTSGKGSQNQDFSQRNGNETTFTLLKAGLGIAEKNPEVSGQNSKPSKTNPGSSMDRAQMKENFQRLVQSAKLNIVENGKSEATLRLNPRELGRVSLRITVEDDKVQGKILVESDQVRKLFAGDLEQLRKDFKEQGLDLQSLIVESEDSLRMSWDGQDSSRFFDQEGFGFETSDFSNSSDLEEVSEMDSIENSEFAEKNTDKRLNILV</sequence>
<feature type="compositionally biased region" description="Acidic residues" evidence="1">
    <location>
        <begin position="80"/>
        <end position="94"/>
    </location>
</feature>
<proteinExistence type="predicted"/>
<dbReference type="PANTHER" id="PTHR37533:SF2">
    <property type="entry name" value="FLAGELLAR HOOK-LENGTH CONTROL PROTEIN"/>
    <property type="match status" value="1"/>
</dbReference>
<feature type="region of interest" description="Disordered" evidence="1">
    <location>
        <begin position="168"/>
        <end position="341"/>
    </location>
</feature>
<accession>A0A2M9ZYN1</accession>
<gene>
    <name evidence="3" type="ORF">CH365_10420</name>
</gene>
<feature type="region of interest" description="Disordered" evidence="1">
    <location>
        <begin position="1"/>
        <end position="33"/>
    </location>
</feature>
<organism evidence="3 4">
    <name type="scientific">Leptospira neocaledonica</name>
    <dbReference type="NCBI Taxonomy" id="2023192"/>
    <lineage>
        <taxon>Bacteria</taxon>
        <taxon>Pseudomonadati</taxon>
        <taxon>Spirochaetota</taxon>
        <taxon>Spirochaetia</taxon>
        <taxon>Leptospirales</taxon>
        <taxon>Leptospiraceae</taxon>
        <taxon>Leptospira</taxon>
    </lineage>
</organism>
<dbReference type="EMBL" id="NPEA01000005">
    <property type="protein sequence ID" value="PJZ77155.1"/>
    <property type="molecule type" value="Genomic_DNA"/>
</dbReference>
<keyword evidence="4" id="KW-1185">Reference proteome</keyword>
<dbReference type="PANTHER" id="PTHR37533">
    <property type="entry name" value="FLAGELLAR HOOK-LENGTH CONTROL PROTEIN"/>
    <property type="match status" value="1"/>
</dbReference>
<protein>
    <submittedName>
        <fullName evidence="3">Flagellar hook-length control protein FliK</fullName>
    </submittedName>
</protein>
<dbReference type="Pfam" id="PF02120">
    <property type="entry name" value="Flg_hook"/>
    <property type="match status" value="1"/>
</dbReference>
<name>A0A2M9ZYN1_9LEPT</name>
<dbReference type="InterPro" id="IPR052563">
    <property type="entry name" value="FliK"/>
</dbReference>
<feature type="compositionally biased region" description="Polar residues" evidence="1">
    <location>
        <begin position="286"/>
        <end position="309"/>
    </location>
</feature>
<feature type="domain" description="Flagellar hook-length control protein-like C-terminal" evidence="2">
    <location>
        <begin position="361"/>
        <end position="433"/>
    </location>
</feature>
<evidence type="ECO:0000313" key="3">
    <source>
        <dbReference type="EMBL" id="PJZ77155.1"/>
    </source>
</evidence>
<feature type="compositionally biased region" description="Basic and acidic residues" evidence="1">
    <location>
        <begin position="52"/>
        <end position="79"/>
    </location>
</feature>
<dbReference type="InterPro" id="IPR038610">
    <property type="entry name" value="FliK-like_C_sf"/>
</dbReference>
<keyword evidence="3" id="KW-0282">Flagellum</keyword>